<dbReference type="GO" id="GO:0016757">
    <property type="term" value="F:glycosyltransferase activity"/>
    <property type="evidence" value="ECO:0007669"/>
    <property type="project" value="UniProtKB-KW"/>
</dbReference>
<keyword evidence="3" id="KW-0812">Transmembrane</keyword>
<dbReference type="PANTHER" id="PTHR46635:SF1">
    <property type="entry name" value="GLYCOSYL TRANSFERASE FAMILY 1 PROTEIN"/>
    <property type="match status" value="1"/>
</dbReference>
<dbReference type="Pfam" id="PF00534">
    <property type="entry name" value="Glycos_transf_1"/>
    <property type="match status" value="1"/>
</dbReference>
<keyword evidence="1" id="KW-0808">Transferase</keyword>
<gene>
    <name evidence="5" type="ORF">OsI_02908</name>
</gene>
<feature type="region of interest" description="Disordered" evidence="2">
    <location>
        <begin position="15"/>
        <end position="39"/>
    </location>
</feature>
<name>B8ABY0_ORYSI</name>
<evidence type="ECO:0000256" key="2">
    <source>
        <dbReference type="SAM" id="MobiDB-lite"/>
    </source>
</evidence>
<feature type="compositionally biased region" description="Basic and acidic residues" evidence="2">
    <location>
        <begin position="1046"/>
        <end position="1063"/>
    </location>
</feature>
<dbReference type="EMBL" id="CM000126">
    <property type="protein sequence ID" value="EEC71111.1"/>
    <property type="molecule type" value="Genomic_DNA"/>
</dbReference>
<accession>B8ABY0</accession>
<feature type="transmembrane region" description="Helical" evidence="3">
    <location>
        <begin position="60"/>
        <end position="81"/>
    </location>
</feature>
<dbReference type="SUPFAM" id="SSF53756">
    <property type="entry name" value="UDP-Glycosyltransferase/glycogen phosphorylase"/>
    <property type="match status" value="1"/>
</dbReference>
<sequence length="1096" mass="122718">MGSLEDGGGVGAGAGAGAGGYKRGHPPPPSPLLRSVVGPTRRGSARSRLARFLLFEKVDYLQWIGTAAAFFFVTILVVAFLPGSAVFERPTMLLPSRRAGGGRGGGAEALLPRGLGVVETGEGVALEPTRLRERWARERREEADGLAKLGSPVRRFGVRKPRLAMVFGDLSPGAMQLQMVSVASVLEAMGYEMKVFTFKDGPCTNIWRTIGVTVDLLPEDTDLHISVDWLDYDGILVNSIEARPVFSSLLQEPFKSIPVIWNVQESSLAHRISEYNSSGMIQILDGWKEAFSRANVIVFPNYVLPVMYAAFDSGNYFVIPGSPAVPFQDRISAKSYDQDSFSYGGFLMEEALVLQAVGSLLQQYPSENSTQLELKVRILAENVTEKHRMALEAVSLNVGFPRGAVEHVASEDKDNLLGISDLVIYGSCLNEQSFPSVLVQAMCLEKLVIAPDLEIIRKYIDDGMNALLFPSKNIGKLTQVLLQAVSNGKISVLGKKIASAGKVHAKNLMASETIEGYAVLLENVIKFPAEVLTPLTAGEIPVALKQEWKWHLFEDVKHLYHMNGTLAGYNILQKLEEKWRSNQMEDHHRRACPGRNRARSELVVAPAVAVAACGTRRDGTPRLHTPPASLAAPSEAEERSSRCSSATPSPRTHAHAAPATEAVRHRHVAFGVAHVATLQARERHELRRLQGAAVVMRERQVGVLRALVHQLQVLSRQSHGDRARHRRGGGGRRGRCRHHEDDERLFSLAVAASSKGRRPGADDIDASSRLPLLNNGYYRDILGEFGAFFALANRIDRIHKNSWIGFQSWRVTARKANLSKKAETALLEAIQTQKHGDAFYFWVRMDQDERNLASQDFWSFCDAINAGNCRSAVLKAFQRMYGVQLDDDLHTLPLMPNDGDTWSVMQSWVLPTRSFLEFVMFSRMFVDALDAQMYDKHHETGHCILSLHRDQHCYSRVLELIVNVWAFHSSRRMVYVDPETGAMQEQHLLNGRRGQMSIQWFSLATLKSMDEDLAEEFDEDHPDRRWLWPKTGEVFWQGVYERERNMRQQEKERRKQQSKDKIQRIKKRARQKTLGRYIKPPPEDAGSLNDTRTVDR</sequence>
<evidence type="ECO:0000259" key="4">
    <source>
        <dbReference type="Pfam" id="PF00534"/>
    </source>
</evidence>
<evidence type="ECO:0000256" key="3">
    <source>
        <dbReference type="SAM" id="Phobius"/>
    </source>
</evidence>
<organism evidence="5 6">
    <name type="scientific">Oryza sativa subsp. indica</name>
    <name type="common">Rice</name>
    <dbReference type="NCBI Taxonomy" id="39946"/>
    <lineage>
        <taxon>Eukaryota</taxon>
        <taxon>Viridiplantae</taxon>
        <taxon>Streptophyta</taxon>
        <taxon>Embryophyta</taxon>
        <taxon>Tracheophyta</taxon>
        <taxon>Spermatophyta</taxon>
        <taxon>Magnoliopsida</taxon>
        <taxon>Liliopsida</taxon>
        <taxon>Poales</taxon>
        <taxon>Poaceae</taxon>
        <taxon>BOP clade</taxon>
        <taxon>Oryzoideae</taxon>
        <taxon>Oryzeae</taxon>
        <taxon>Oryzinae</taxon>
        <taxon>Oryza</taxon>
        <taxon>Oryza sativa</taxon>
    </lineage>
</organism>
<keyword evidence="6" id="KW-1185">Reference proteome</keyword>
<feature type="region of interest" description="Disordered" evidence="2">
    <location>
        <begin position="717"/>
        <end position="738"/>
    </location>
</feature>
<feature type="region of interest" description="Disordered" evidence="2">
    <location>
        <begin position="1046"/>
        <end position="1096"/>
    </location>
</feature>
<dbReference type="Gene3D" id="3.40.50.2000">
    <property type="entry name" value="Glycogen Phosphorylase B"/>
    <property type="match status" value="1"/>
</dbReference>
<dbReference type="AlphaFoldDB" id="B8ABY0"/>
<dbReference type="Proteomes" id="UP000007015">
    <property type="component" value="Chromosome 1"/>
</dbReference>
<keyword evidence="3" id="KW-1133">Transmembrane helix</keyword>
<dbReference type="HOGENOM" id="CLU_013099_0_0_1"/>
<proteinExistence type="predicted"/>
<dbReference type="InterPro" id="IPR001296">
    <property type="entry name" value="Glyco_trans_1"/>
</dbReference>
<reference evidence="5 6" key="1">
    <citation type="journal article" date="2005" name="PLoS Biol.">
        <title>The genomes of Oryza sativa: a history of duplications.</title>
        <authorList>
            <person name="Yu J."/>
            <person name="Wang J."/>
            <person name="Lin W."/>
            <person name="Li S."/>
            <person name="Li H."/>
            <person name="Zhou J."/>
            <person name="Ni P."/>
            <person name="Dong W."/>
            <person name="Hu S."/>
            <person name="Zeng C."/>
            <person name="Zhang J."/>
            <person name="Zhang Y."/>
            <person name="Li R."/>
            <person name="Xu Z."/>
            <person name="Li S."/>
            <person name="Li X."/>
            <person name="Zheng H."/>
            <person name="Cong L."/>
            <person name="Lin L."/>
            <person name="Yin J."/>
            <person name="Geng J."/>
            <person name="Li G."/>
            <person name="Shi J."/>
            <person name="Liu J."/>
            <person name="Lv H."/>
            <person name="Li J."/>
            <person name="Wang J."/>
            <person name="Deng Y."/>
            <person name="Ran L."/>
            <person name="Shi X."/>
            <person name="Wang X."/>
            <person name="Wu Q."/>
            <person name="Li C."/>
            <person name="Ren X."/>
            <person name="Wang J."/>
            <person name="Wang X."/>
            <person name="Li D."/>
            <person name="Liu D."/>
            <person name="Zhang X."/>
            <person name="Ji Z."/>
            <person name="Zhao W."/>
            <person name="Sun Y."/>
            <person name="Zhang Z."/>
            <person name="Bao J."/>
            <person name="Han Y."/>
            <person name="Dong L."/>
            <person name="Ji J."/>
            <person name="Chen P."/>
            <person name="Wu S."/>
            <person name="Liu J."/>
            <person name="Xiao Y."/>
            <person name="Bu D."/>
            <person name="Tan J."/>
            <person name="Yang L."/>
            <person name="Ye C."/>
            <person name="Zhang J."/>
            <person name="Xu J."/>
            <person name="Zhou Y."/>
            <person name="Yu Y."/>
            <person name="Zhang B."/>
            <person name="Zhuang S."/>
            <person name="Wei H."/>
            <person name="Liu B."/>
            <person name="Lei M."/>
            <person name="Yu H."/>
            <person name="Li Y."/>
            <person name="Xu H."/>
            <person name="Wei S."/>
            <person name="He X."/>
            <person name="Fang L."/>
            <person name="Zhang Z."/>
            <person name="Zhang Y."/>
            <person name="Huang X."/>
            <person name="Su Z."/>
            <person name="Tong W."/>
            <person name="Li J."/>
            <person name="Tong Z."/>
            <person name="Li S."/>
            <person name="Ye J."/>
            <person name="Wang L."/>
            <person name="Fang L."/>
            <person name="Lei T."/>
            <person name="Chen C."/>
            <person name="Chen H."/>
            <person name="Xu Z."/>
            <person name="Li H."/>
            <person name="Huang H."/>
            <person name="Zhang F."/>
            <person name="Xu H."/>
            <person name="Li N."/>
            <person name="Zhao C."/>
            <person name="Li S."/>
            <person name="Dong L."/>
            <person name="Huang Y."/>
            <person name="Li L."/>
            <person name="Xi Y."/>
            <person name="Qi Q."/>
            <person name="Li W."/>
            <person name="Zhang B."/>
            <person name="Hu W."/>
            <person name="Zhang Y."/>
            <person name="Tian X."/>
            <person name="Jiao Y."/>
            <person name="Liang X."/>
            <person name="Jin J."/>
            <person name="Gao L."/>
            <person name="Zheng W."/>
            <person name="Hao B."/>
            <person name="Liu S."/>
            <person name="Wang W."/>
            <person name="Yuan L."/>
            <person name="Cao M."/>
            <person name="McDermott J."/>
            <person name="Samudrala R."/>
            <person name="Wang J."/>
            <person name="Wong G.K."/>
            <person name="Yang H."/>
        </authorList>
    </citation>
    <scope>NUCLEOTIDE SEQUENCE [LARGE SCALE GENOMIC DNA]</scope>
    <source>
        <strain evidence="6">cv. 93-11</strain>
    </source>
</reference>
<dbReference type="STRING" id="39946.B8ABY0"/>
<protein>
    <recommendedName>
        <fullName evidence="4">Glycosyl transferase family 1 domain-containing protein</fullName>
    </recommendedName>
</protein>
<evidence type="ECO:0000313" key="5">
    <source>
        <dbReference type="EMBL" id="EEC71111.1"/>
    </source>
</evidence>
<feature type="compositionally biased region" description="Basic residues" evidence="2">
    <location>
        <begin position="1064"/>
        <end position="1073"/>
    </location>
</feature>
<keyword evidence="1" id="KW-0328">Glycosyltransferase</keyword>
<dbReference type="PANTHER" id="PTHR46635">
    <property type="entry name" value="GLYCOSYL TRANSFERASE FAMILY 1 PROTEIN"/>
    <property type="match status" value="1"/>
</dbReference>
<feature type="domain" description="Glycosyl transferase family 1" evidence="4">
    <location>
        <begin position="405"/>
        <end position="489"/>
    </location>
</feature>
<keyword evidence="3" id="KW-0472">Membrane</keyword>
<dbReference type="Gramene" id="BGIOSGA001185-TA">
    <property type="protein sequence ID" value="BGIOSGA001185-PA"/>
    <property type="gene ID" value="BGIOSGA001185"/>
</dbReference>
<feature type="region of interest" description="Disordered" evidence="2">
    <location>
        <begin position="616"/>
        <end position="658"/>
    </location>
</feature>
<evidence type="ECO:0000313" key="6">
    <source>
        <dbReference type="Proteomes" id="UP000007015"/>
    </source>
</evidence>
<evidence type="ECO:0000256" key="1">
    <source>
        <dbReference type="ARBA" id="ARBA00022676"/>
    </source>
</evidence>
<feature type="compositionally biased region" description="Basic residues" evidence="2">
    <location>
        <begin position="722"/>
        <end position="737"/>
    </location>
</feature>
<dbReference type="OMA" id="HETGHCI"/>